<keyword evidence="1" id="KW-1133">Transmembrane helix</keyword>
<reference evidence="4" key="1">
    <citation type="journal article" date="2019" name="Int. J. Syst. Evol. Microbiol.">
        <title>The Global Catalogue of Microorganisms (GCM) 10K type strain sequencing project: providing services to taxonomists for standard genome sequencing and annotation.</title>
        <authorList>
            <consortium name="The Broad Institute Genomics Platform"/>
            <consortium name="The Broad Institute Genome Sequencing Center for Infectious Disease"/>
            <person name="Wu L."/>
            <person name="Ma J."/>
        </authorList>
    </citation>
    <scope>NUCLEOTIDE SEQUENCE [LARGE SCALE GENOMIC DNA]</scope>
    <source>
        <strain evidence="4">JCM 4816</strain>
    </source>
</reference>
<gene>
    <name evidence="3" type="ORF">ACFP3V_01120</name>
</gene>
<evidence type="ECO:0000313" key="4">
    <source>
        <dbReference type="Proteomes" id="UP001596174"/>
    </source>
</evidence>
<comment type="caution">
    <text evidence="3">The sequence shown here is derived from an EMBL/GenBank/DDBJ whole genome shotgun (WGS) entry which is preliminary data.</text>
</comment>
<evidence type="ECO:0008006" key="5">
    <source>
        <dbReference type="Google" id="ProtNLM"/>
    </source>
</evidence>
<feature type="non-terminal residue" evidence="3">
    <location>
        <position position="95"/>
    </location>
</feature>
<evidence type="ECO:0000256" key="1">
    <source>
        <dbReference type="SAM" id="Phobius"/>
    </source>
</evidence>
<keyword evidence="1" id="KW-0472">Membrane</keyword>
<sequence length="95" mass="9525">MPTQATPRRAGLPVALLMAAHPLPAFAVTAMAAALAASVGRGAAGCGLVALAVLSGQLCVGWSNDLIDRRRDIRARRRDKPLATGALAPATAGAA</sequence>
<organism evidence="3 4">
    <name type="scientific">Streptacidiphilus monticola</name>
    <dbReference type="NCBI Taxonomy" id="2161674"/>
    <lineage>
        <taxon>Bacteria</taxon>
        <taxon>Bacillati</taxon>
        <taxon>Actinomycetota</taxon>
        <taxon>Actinomycetes</taxon>
        <taxon>Kitasatosporales</taxon>
        <taxon>Streptomycetaceae</taxon>
        <taxon>Streptacidiphilus</taxon>
    </lineage>
</organism>
<evidence type="ECO:0000256" key="2">
    <source>
        <dbReference type="SAM" id="SignalP"/>
    </source>
</evidence>
<feature type="chain" id="PRO_5046557376" description="1,4-dihydroxy-2-naphthoate prenyltransferase" evidence="2">
    <location>
        <begin position="28"/>
        <end position="95"/>
    </location>
</feature>
<dbReference type="EMBL" id="JBHSQJ010000004">
    <property type="protein sequence ID" value="MFC5905826.1"/>
    <property type="molecule type" value="Genomic_DNA"/>
</dbReference>
<dbReference type="Gene3D" id="1.10.357.140">
    <property type="entry name" value="UbiA prenyltransferase"/>
    <property type="match status" value="1"/>
</dbReference>
<dbReference type="InterPro" id="IPR044878">
    <property type="entry name" value="UbiA_sf"/>
</dbReference>
<keyword evidence="2" id="KW-0732">Signal</keyword>
<keyword evidence="4" id="KW-1185">Reference proteome</keyword>
<name>A0ABW1FYK4_9ACTN</name>
<dbReference type="Proteomes" id="UP001596174">
    <property type="component" value="Unassembled WGS sequence"/>
</dbReference>
<accession>A0ABW1FYK4</accession>
<protein>
    <recommendedName>
        <fullName evidence="5">1,4-dihydroxy-2-naphthoate prenyltransferase</fullName>
    </recommendedName>
</protein>
<feature type="transmembrane region" description="Helical" evidence="1">
    <location>
        <begin position="42"/>
        <end position="67"/>
    </location>
</feature>
<keyword evidence="1" id="KW-0812">Transmembrane</keyword>
<proteinExistence type="predicted"/>
<feature type="signal peptide" evidence="2">
    <location>
        <begin position="1"/>
        <end position="27"/>
    </location>
</feature>
<evidence type="ECO:0000313" key="3">
    <source>
        <dbReference type="EMBL" id="MFC5905826.1"/>
    </source>
</evidence>